<feature type="compositionally biased region" description="Polar residues" evidence="4">
    <location>
        <begin position="920"/>
        <end position="935"/>
    </location>
</feature>
<evidence type="ECO:0000313" key="7">
    <source>
        <dbReference type="Proteomes" id="UP001295423"/>
    </source>
</evidence>
<accession>A0AAD2FTW8</accession>
<dbReference type="SMART" id="SM00248">
    <property type="entry name" value="ANK"/>
    <property type="match status" value="2"/>
</dbReference>
<dbReference type="EMBL" id="CAKOGP040001825">
    <property type="protein sequence ID" value="CAJ1953390.1"/>
    <property type="molecule type" value="Genomic_DNA"/>
</dbReference>
<feature type="compositionally biased region" description="Low complexity" evidence="4">
    <location>
        <begin position="286"/>
        <end position="296"/>
    </location>
</feature>
<dbReference type="Gene3D" id="1.25.40.20">
    <property type="entry name" value="Ankyrin repeat-containing domain"/>
    <property type="match status" value="1"/>
</dbReference>
<feature type="compositionally biased region" description="Low complexity" evidence="4">
    <location>
        <begin position="848"/>
        <end position="862"/>
    </location>
</feature>
<keyword evidence="3" id="KW-0597">Phosphoprotein</keyword>
<keyword evidence="2" id="KW-0963">Cytoplasm</keyword>
<dbReference type="InterPro" id="IPR001202">
    <property type="entry name" value="WW_dom"/>
</dbReference>
<feature type="compositionally biased region" description="Low complexity" evidence="4">
    <location>
        <begin position="363"/>
        <end position="381"/>
    </location>
</feature>
<dbReference type="Pfam" id="PF12796">
    <property type="entry name" value="Ank_2"/>
    <property type="match status" value="1"/>
</dbReference>
<feature type="compositionally biased region" description="Polar residues" evidence="4">
    <location>
        <begin position="687"/>
        <end position="698"/>
    </location>
</feature>
<dbReference type="InterPro" id="IPR036770">
    <property type="entry name" value="Ankyrin_rpt-contain_sf"/>
</dbReference>
<feature type="compositionally biased region" description="Low complexity" evidence="4">
    <location>
        <begin position="787"/>
        <end position="798"/>
    </location>
</feature>
<proteinExistence type="predicted"/>
<comment type="caution">
    <text evidence="6">The sequence shown here is derived from an EMBL/GenBank/DDBJ whole genome shotgun (WGS) entry which is preliminary data.</text>
</comment>
<keyword evidence="7" id="KW-1185">Reference proteome</keyword>
<feature type="compositionally biased region" description="Low complexity" evidence="4">
    <location>
        <begin position="506"/>
        <end position="515"/>
    </location>
</feature>
<evidence type="ECO:0000256" key="2">
    <source>
        <dbReference type="ARBA" id="ARBA00022490"/>
    </source>
</evidence>
<dbReference type="PANTHER" id="PTHR14791">
    <property type="entry name" value="BOMB/KIRA PROTEINS"/>
    <property type="match status" value="1"/>
</dbReference>
<feature type="region of interest" description="Disordered" evidence="4">
    <location>
        <begin position="660"/>
        <end position="698"/>
    </location>
</feature>
<sequence>MFEWAQKTFDQISQTVAPPPEDGPGRFAYNVQRKEEDVALGCIGEFDPVYTVVNQGKGWYPIHMACQYSLTRLIRQLLHYPGINIEQVDMIGNTPLHHACASSDMRALEVVQFLVNECGANVLAKNSQGQTPYDLASSNNVRQFLLPIQLQKETQIALDNGGQGLPPGIDLGGLRINNSNIAPPPMSFGGAEPRAQSTRMYPPTPLPVDPNRIASAPATMVPNTNTTAASNTAGGYSLRGSSSAAIFSSKYSADGFHSSSSDVNLQQKYGHATGVRQQVTAPPPSSGNAASLSSLSETTPASGNLGGDPMNNPFSRGSALPKQRYVSFGPTATQPPVPPYDQFAPATAAPAVPYSTFAPGNTPAQVSAPAAPATPSQTGAPNSANVPSTPYMPPPPYQTQNYDSPSKQPGFVSPAAATYGGSPMTPMVPAVAPVSGGSAHDLFAAPSNPSTETTPAPISAGSAQELFATPQPADSAPKEPEVPAETAPQSSAEGPDEEKEQIPRVAPAEETTAEAAPEKQPEVQAKQKEEVDAATGDAPPVTEVTTDQSLTEPQPSPAGETSDWVETTDPSSGQVYYYNTVTQETSWEDPRAKAPDESTSTESDWVETEDPSSGKMYYYNKVTHETSWEKPLELAANETSINDETKEEWVETVDPTSGQTYYYNQRTEETSWEKPASMTQTEDERATTSSGSSEWVETVDPTSGQVYYYNQVTHETSWEKPASMTEPEQSAAPAADGAATTEPKNDSTPTIDWAETVDPSSGQTYYYNSKTGETSWEKPEAAKEQAAEAQQAPVAQEVSNGTTAAQGVEMTMGAHDLFGESAPAADQPASDTPVEAEQTATEPEVATKEISTSAETTSAPATFQPPPMSSESATDTADAAQMFGSPSGVKFEPPPMSSADAQSVQPPPMPSEDVPPAENATASEANVFGSTSTDTPAPKGEESQALVDEKKTVEQDLSGEGEMLDVPLSPDPTPAPTKNVDQSADLFAAIGMPPPPFQSKR</sequence>
<feature type="compositionally biased region" description="Polar residues" evidence="4">
    <location>
        <begin position="543"/>
        <end position="553"/>
    </location>
</feature>
<feature type="compositionally biased region" description="Low complexity" evidence="4">
    <location>
        <begin position="423"/>
        <end position="434"/>
    </location>
</feature>
<evidence type="ECO:0000256" key="1">
    <source>
        <dbReference type="ARBA" id="ARBA00004496"/>
    </source>
</evidence>
<dbReference type="InterPro" id="IPR051105">
    <property type="entry name" value="WWC/KIBRA_Hippo_Reg"/>
</dbReference>
<reference evidence="6" key="1">
    <citation type="submission" date="2023-08" db="EMBL/GenBank/DDBJ databases">
        <authorList>
            <person name="Audoor S."/>
            <person name="Bilcke G."/>
        </authorList>
    </citation>
    <scope>NUCLEOTIDE SEQUENCE</scope>
</reference>
<dbReference type="PROSITE" id="PS50020">
    <property type="entry name" value="WW_DOMAIN_2"/>
    <property type="match status" value="5"/>
</dbReference>
<evidence type="ECO:0000259" key="5">
    <source>
        <dbReference type="PROSITE" id="PS50020"/>
    </source>
</evidence>
<dbReference type="Gene3D" id="2.20.70.10">
    <property type="match status" value="5"/>
</dbReference>
<organism evidence="6 7">
    <name type="scientific">Cylindrotheca closterium</name>
    <dbReference type="NCBI Taxonomy" id="2856"/>
    <lineage>
        <taxon>Eukaryota</taxon>
        <taxon>Sar</taxon>
        <taxon>Stramenopiles</taxon>
        <taxon>Ochrophyta</taxon>
        <taxon>Bacillariophyta</taxon>
        <taxon>Bacillariophyceae</taxon>
        <taxon>Bacillariophycidae</taxon>
        <taxon>Bacillariales</taxon>
        <taxon>Bacillariaceae</taxon>
        <taxon>Cylindrotheca</taxon>
    </lineage>
</organism>
<feature type="region of interest" description="Disordered" evidence="4">
    <location>
        <begin position="363"/>
        <end position="614"/>
    </location>
</feature>
<comment type="subcellular location">
    <subcellularLocation>
        <location evidence="1">Cytoplasm</location>
    </subcellularLocation>
</comment>
<feature type="region of interest" description="Disordered" evidence="4">
    <location>
        <begin position="277"/>
        <end position="320"/>
    </location>
</feature>
<dbReference type="SMART" id="SM00456">
    <property type="entry name" value="WW"/>
    <property type="match status" value="5"/>
</dbReference>
<evidence type="ECO:0000256" key="4">
    <source>
        <dbReference type="SAM" id="MobiDB-lite"/>
    </source>
</evidence>
<dbReference type="CDD" id="cd00201">
    <property type="entry name" value="WW"/>
    <property type="match status" value="5"/>
</dbReference>
<dbReference type="PANTHER" id="PTHR14791:SF29">
    <property type="entry name" value="PROTEIN KIBRA"/>
    <property type="match status" value="1"/>
</dbReference>
<feature type="compositionally biased region" description="Polar residues" evidence="4">
    <location>
        <begin position="564"/>
        <end position="585"/>
    </location>
</feature>
<dbReference type="InterPro" id="IPR036020">
    <property type="entry name" value="WW_dom_sf"/>
</dbReference>
<feature type="compositionally biased region" description="Polar residues" evidence="4">
    <location>
        <begin position="447"/>
        <end position="456"/>
    </location>
</feature>
<evidence type="ECO:0000256" key="3">
    <source>
        <dbReference type="ARBA" id="ARBA00022553"/>
    </source>
</evidence>
<feature type="domain" description="WW" evidence="5">
    <location>
        <begin position="558"/>
        <end position="592"/>
    </location>
</feature>
<dbReference type="Proteomes" id="UP001295423">
    <property type="component" value="Unassembled WGS sequence"/>
</dbReference>
<gene>
    <name evidence="6" type="ORF">CYCCA115_LOCUS14006</name>
</gene>
<name>A0AAD2FTW8_9STRA</name>
<dbReference type="PROSITE" id="PS01159">
    <property type="entry name" value="WW_DOMAIN_1"/>
    <property type="match status" value="5"/>
</dbReference>
<dbReference type="AlphaFoldDB" id="A0AAD2FTW8"/>
<dbReference type="Pfam" id="PF00397">
    <property type="entry name" value="WW"/>
    <property type="match status" value="5"/>
</dbReference>
<feature type="compositionally biased region" description="Basic and acidic residues" evidence="4">
    <location>
        <begin position="775"/>
        <end position="786"/>
    </location>
</feature>
<dbReference type="InterPro" id="IPR002110">
    <property type="entry name" value="Ankyrin_rpt"/>
</dbReference>
<feature type="compositionally biased region" description="Basic and acidic residues" evidence="4">
    <location>
        <begin position="939"/>
        <end position="954"/>
    </location>
</feature>
<feature type="compositionally biased region" description="Basic and acidic residues" evidence="4">
    <location>
        <begin position="516"/>
        <end position="531"/>
    </location>
</feature>
<feature type="domain" description="WW" evidence="5">
    <location>
        <begin position="643"/>
        <end position="677"/>
    </location>
</feature>
<evidence type="ECO:0000313" key="6">
    <source>
        <dbReference type="EMBL" id="CAJ1953390.1"/>
    </source>
</evidence>
<feature type="region of interest" description="Disordered" evidence="4">
    <location>
        <begin position="1"/>
        <end position="24"/>
    </location>
</feature>
<dbReference type="SUPFAM" id="SSF51045">
    <property type="entry name" value="WW domain"/>
    <property type="match status" value="5"/>
</dbReference>
<feature type="domain" description="WW" evidence="5">
    <location>
        <begin position="599"/>
        <end position="633"/>
    </location>
</feature>
<feature type="region of interest" description="Disordered" evidence="4">
    <location>
        <begin position="718"/>
        <end position="980"/>
    </location>
</feature>
<dbReference type="SUPFAM" id="SSF48403">
    <property type="entry name" value="Ankyrin repeat"/>
    <property type="match status" value="1"/>
</dbReference>
<feature type="compositionally biased region" description="Polar residues" evidence="4">
    <location>
        <begin position="758"/>
        <end position="774"/>
    </location>
</feature>
<feature type="domain" description="WW" evidence="5">
    <location>
        <begin position="753"/>
        <end position="781"/>
    </location>
</feature>
<feature type="domain" description="WW" evidence="5">
    <location>
        <begin position="689"/>
        <end position="723"/>
    </location>
</feature>
<protein>
    <recommendedName>
        <fullName evidence="5">WW domain-containing protein</fullName>
    </recommendedName>
</protein>
<dbReference type="GO" id="GO:0005737">
    <property type="term" value="C:cytoplasm"/>
    <property type="evidence" value="ECO:0007669"/>
    <property type="project" value="UniProtKB-SubCell"/>
</dbReference>